<evidence type="ECO:0000313" key="3">
    <source>
        <dbReference type="Proteomes" id="UP000186817"/>
    </source>
</evidence>
<feature type="region of interest" description="Disordered" evidence="1">
    <location>
        <begin position="154"/>
        <end position="179"/>
    </location>
</feature>
<name>A0A1Q9EDC8_SYMMI</name>
<dbReference type="AlphaFoldDB" id="A0A1Q9EDC8"/>
<proteinExistence type="predicted"/>
<evidence type="ECO:0000313" key="2">
    <source>
        <dbReference type="EMBL" id="OLQ05408.1"/>
    </source>
</evidence>
<organism evidence="2 3">
    <name type="scientific">Symbiodinium microadriaticum</name>
    <name type="common">Dinoflagellate</name>
    <name type="synonym">Zooxanthella microadriatica</name>
    <dbReference type="NCBI Taxonomy" id="2951"/>
    <lineage>
        <taxon>Eukaryota</taxon>
        <taxon>Sar</taxon>
        <taxon>Alveolata</taxon>
        <taxon>Dinophyceae</taxon>
        <taxon>Suessiales</taxon>
        <taxon>Symbiodiniaceae</taxon>
        <taxon>Symbiodinium</taxon>
    </lineage>
</organism>
<protein>
    <submittedName>
        <fullName evidence="2">Uncharacterized protein</fullName>
    </submittedName>
</protein>
<comment type="caution">
    <text evidence="2">The sequence shown here is derived from an EMBL/GenBank/DDBJ whole genome shotgun (WGS) entry which is preliminary data.</text>
</comment>
<keyword evidence="3" id="KW-1185">Reference proteome</keyword>
<feature type="compositionally biased region" description="Basic residues" evidence="1">
    <location>
        <begin position="154"/>
        <end position="165"/>
    </location>
</feature>
<dbReference type="EMBL" id="LSRX01000186">
    <property type="protein sequence ID" value="OLQ05408.1"/>
    <property type="molecule type" value="Genomic_DNA"/>
</dbReference>
<sequence>MVEQVWVSTSPTSARMTVSEIVAESLAAAESRKCVDSLICELLETSDTQKRRTAPPHCEERFGCILGGTLDGQVRQVEHVCPFIRLHSLWRLVAVVLTWRYLVQTRCSCNEQAYFRAVINPMMEAEERARCEVAEEAANKALAELLAEVQTAPGKRKSVKAKRGKKSDAGSTSHAPNGYAAQTAFETPEEKDDGFVIPEAVVLSWQRLTAQLIMMDSGSPRTS</sequence>
<reference evidence="2 3" key="1">
    <citation type="submission" date="2016-02" db="EMBL/GenBank/DDBJ databases">
        <title>Genome analysis of coral dinoflagellate symbionts highlights evolutionary adaptations to a symbiotic lifestyle.</title>
        <authorList>
            <person name="Aranda M."/>
            <person name="Li Y."/>
            <person name="Liew Y.J."/>
            <person name="Baumgarten S."/>
            <person name="Simakov O."/>
            <person name="Wilson M."/>
            <person name="Piel J."/>
            <person name="Ashoor H."/>
            <person name="Bougouffa S."/>
            <person name="Bajic V.B."/>
            <person name="Ryu T."/>
            <person name="Ravasi T."/>
            <person name="Bayer T."/>
            <person name="Micklem G."/>
            <person name="Kim H."/>
            <person name="Bhak J."/>
            <person name="Lajeunesse T.C."/>
            <person name="Voolstra C.R."/>
        </authorList>
    </citation>
    <scope>NUCLEOTIDE SEQUENCE [LARGE SCALE GENOMIC DNA]</scope>
    <source>
        <strain evidence="2 3">CCMP2467</strain>
    </source>
</reference>
<accession>A0A1Q9EDC8</accession>
<gene>
    <name evidence="2" type="ORF">AK812_SmicGene11429</name>
</gene>
<evidence type="ECO:0000256" key="1">
    <source>
        <dbReference type="SAM" id="MobiDB-lite"/>
    </source>
</evidence>
<dbReference type="Proteomes" id="UP000186817">
    <property type="component" value="Unassembled WGS sequence"/>
</dbReference>
<dbReference type="OrthoDB" id="10359270at2759"/>